<reference evidence="2" key="1">
    <citation type="submission" date="2022-11" db="UniProtKB">
        <authorList>
            <consortium name="WormBaseParasite"/>
        </authorList>
    </citation>
    <scope>IDENTIFICATION</scope>
</reference>
<name>A0A915HS59_ROMCU</name>
<sequence length="67" mass="7420">MLKDFCAIMQSTIRSGNDLKLKCTVTKNQKETFGKLRIAVKNNQVNQDAQTCQELCLQAAGGLQESD</sequence>
<accession>A0A915HS59</accession>
<keyword evidence="1" id="KW-1185">Reference proteome</keyword>
<evidence type="ECO:0000313" key="2">
    <source>
        <dbReference type="WBParaSite" id="nRc.2.0.1.t04579-RA"/>
    </source>
</evidence>
<organism evidence="1 2">
    <name type="scientific">Romanomermis culicivorax</name>
    <name type="common">Nematode worm</name>
    <dbReference type="NCBI Taxonomy" id="13658"/>
    <lineage>
        <taxon>Eukaryota</taxon>
        <taxon>Metazoa</taxon>
        <taxon>Ecdysozoa</taxon>
        <taxon>Nematoda</taxon>
        <taxon>Enoplea</taxon>
        <taxon>Dorylaimia</taxon>
        <taxon>Mermithida</taxon>
        <taxon>Mermithoidea</taxon>
        <taxon>Mermithidae</taxon>
        <taxon>Romanomermis</taxon>
    </lineage>
</organism>
<proteinExistence type="predicted"/>
<dbReference type="Proteomes" id="UP000887565">
    <property type="component" value="Unplaced"/>
</dbReference>
<dbReference type="AlphaFoldDB" id="A0A915HS59"/>
<evidence type="ECO:0000313" key="1">
    <source>
        <dbReference type="Proteomes" id="UP000887565"/>
    </source>
</evidence>
<protein>
    <submittedName>
        <fullName evidence="2">Uncharacterized protein</fullName>
    </submittedName>
</protein>
<dbReference type="WBParaSite" id="nRc.2.0.1.t04579-RA">
    <property type="protein sequence ID" value="nRc.2.0.1.t04579-RA"/>
    <property type="gene ID" value="nRc.2.0.1.g04579"/>
</dbReference>